<accession>A0A9X2Q4J6</accession>
<dbReference type="RefSeq" id="WP_259123978.1">
    <property type="nucleotide sequence ID" value="NZ_JANTZO010000005.1"/>
</dbReference>
<gene>
    <name evidence="1" type="ORF">GGP61_001578</name>
</gene>
<evidence type="ECO:0000313" key="1">
    <source>
        <dbReference type="EMBL" id="MCS3709974.1"/>
    </source>
</evidence>
<dbReference type="EMBL" id="JANUAE010000004">
    <property type="protein sequence ID" value="MCS3709974.1"/>
    <property type="molecule type" value="Genomic_DNA"/>
</dbReference>
<sequence>MHSAIAKQVRQSEAVIRMEGARWLVWPEEETSFIRGAMSSAQFVHMNAPVIAVQEGDGMIYLDENGEQGWSSNLAWPRTNLEMARLADVVDENETGN</sequence>
<proteinExistence type="predicted"/>
<dbReference type="Proteomes" id="UP001155057">
    <property type="component" value="Unassembled WGS sequence"/>
</dbReference>
<dbReference type="AlphaFoldDB" id="A0A9X2Q4J6"/>
<organism evidence="1 2">
    <name type="scientific">Salinibacter ruber</name>
    <dbReference type="NCBI Taxonomy" id="146919"/>
    <lineage>
        <taxon>Bacteria</taxon>
        <taxon>Pseudomonadati</taxon>
        <taxon>Rhodothermota</taxon>
        <taxon>Rhodothermia</taxon>
        <taxon>Rhodothermales</taxon>
        <taxon>Salinibacteraceae</taxon>
        <taxon>Salinibacter</taxon>
    </lineage>
</organism>
<name>A0A9X2Q4J6_9BACT</name>
<comment type="caution">
    <text evidence="1">The sequence shown here is derived from an EMBL/GenBank/DDBJ whole genome shotgun (WGS) entry which is preliminary data.</text>
</comment>
<reference evidence="1" key="1">
    <citation type="submission" date="2022-08" db="EMBL/GenBank/DDBJ databases">
        <title>Genomic Encyclopedia of Type Strains, Phase V (KMG-V): Genome sequencing to study the core and pangenomes of soil and plant-associated prokaryotes.</title>
        <authorList>
            <person name="Whitman W."/>
        </authorList>
    </citation>
    <scope>NUCLEOTIDE SEQUENCE</scope>
    <source>
        <strain evidence="1">SP3049</strain>
    </source>
</reference>
<evidence type="ECO:0000313" key="2">
    <source>
        <dbReference type="Proteomes" id="UP001155057"/>
    </source>
</evidence>
<protein>
    <submittedName>
        <fullName evidence="1">Uncharacterized protein</fullName>
    </submittedName>
</protein>